<dbReference type="Proteomes" id="UP000504617">
    <property type="component" value="Unplaced"/>
</dbReference>
<feature type="domain" description="Sorting nexin N-terminal" evidence="2">
    <location>
        <begin position="9"/>
        <end position="79"/>
    </location>
</feature>
<gene>
    <name evidence="4" type="primary">LOC106541235</name>
</gene>
<name>A0A6I9Y463_9SAUR</name>
<dbReference type="InterPro" id="IPR005329">
    <property type="entry name" value="Sorting_nexin_N"/>
</dbReference>
<proteinExistence type="predicted"/>
<protein>
    <submittedName>
        <fullName evidence="4">Sorting nexin-1-like</fullName>
    </submittedName>
</protein>
<dbReference type="GO" id="GO:0006886">
    <property type="term" value="P:intracellular protein transport"/>
    <property type="evidence" value="ECO:0007669"/>
    <property type="project" value="InterPro"/>
</dbReference>
<sequence>MASAGSPVDRLPPPFPVEAEAAEASPGDPQPDSDSDGEDIFTGNASKPEFPKKESPVPPENSLKTNGIQEEQDNLDLFADATVELSLDNTQNHPKKETTPELSPVPSLEKPTPSSSKQQSKSEEEVGTCVFG</sequence>
<reference evidence="4" key="1">
    <citation type="submission" date="2025-08" db="UniProtKB">
        <authorList>
            <consortium name="RefSeq"/>
        </authorList>
    </citation>
    <scope>IDENTIFICATION</scope>
    <source>
        <tissue evidence="4">Skeletal muscle</tissue>
    </source>
</reference>
<evidence type="ECO:0000256" key="1">
    <source>
        <dbReference type="SAM" id="MobiDB-lite"/>
    </source>
</evidence>
<dbReference type="Pfam" id="PF03700">
    <property type="entry name" value="Sorting_nexin"/>
    <property type="match status" value="1"/>
</dbReference>
<dbReference type="KEGG" id="tsr:106541235"/>
<organism evidence="3 4">
    <name type="scientific">Thamnophis sirtalis</name>
    <dbReference type="NCBI Taxonomy" id="35019"/>
    <lineage>
        <taxon>Eukaryota</taxon>
        <taxon>Metazoa</taxon>
        <taxon>Chordata</taxon>
        <taxon>Craniata</taxon>
        <taxon>Vertebrata</taxon>
        <taxon>Euteleostomi</taxon>
        <taxon>Lepidosauria</taxon>
        <taxon>Squamata</taxon>
        <taxon>Bifurcata</taxon>
        <taxon>Unidentata</taxon>
        <taxon>Episquamata</taxon>
        <taxon>Toxicofera</taxon>
        <taxon>Serpentes</taxon>
        <taxon>Colubroidea</taxon>
        <taxon>Colubridae</taxon>
        <taxon>Natricinae</taxon>
        <taxon>Thamnophis</taxon>
    </lineage>
</organism>
<accession>A0A6I9Y463</accession>
<feature type="compositionally biased region" description="Low complexity" evidence="1">
    <location>
        <begin position="17"/>
        <end position="30"/>
    </location>
</feature>
<keyword evidence="3" id="KW-1185">Reference proteome</keyword>
<feature type="region of interest" description="Disordered" evidence="1">
    <location>
        <begin position="1"/>
        <end position="132"/>
    </location>
</feature>
<evidence type="ECO:0000313" key="4">
    <source>
        <dbReference type="RefSeq" id="XP_013912090.1"/>
    </source>
</evidence>
<dbReference type="OrthoDB" id="10428627at2759"/>
<evidence type="ECO:0000259" key="2">
    <source>
        <dbReference type="Pfam" id="PF03700"/>
    </source>
</evidence>
<evidence type="ECO:0000313" key="3">
    <source>
        <dbReference type="Proteomes" id="UP000504617"/>
    </source>
</evidence>
<dbReference type="RefSeq" id="XP_013912090.1">
    <property type="nucleotide sequence ID" value="XM_014056615.1"/>
</dbReference>
<dbReference type="GeneID" id="106541235"/>
<dbReference type="AlphaFoldDB" id="A0A6I9Y463"/>